<accession>A0AAU9IL29</accession>
<protein>
    <recommendedName>
        <fullName evidence="4">Methyltransferase domain-containing protein</fullName>
    </recommendedName>
</protein>
<evidence type="ECO:0000256" key="1">
    <source>
        <dbReference type="SAM" id="SignalP"/>
    </source>
</evidence>
<keyword evidence="3" id="KW-1185">Reference proteome</keyword>
<dbReference type="AlphaFoldDB" id="A0AAU9IL29"/>
<feature type="chain" id="PRO_5043639256" description="Methyltransferase domain-containing protein" evidence="1">
    <location>
        <begin position="19"/>
        <end position="239"/>
    </location>
</feature>
<dbReference type="EMBL" id="CAJZBQ010000006">
    <property type="protein sequence ID" value="CAG9312504.1"/>
    <property type="molecule type" value="Genomic_DNA"/>
</dbReference>
<gene>
    <name evidence="2" type="ORF">BSTOLATCC_MIC6605</name>
</gene>
<name>A0AAU9IL29_9CILI</name>
<dbReference type="Proteomes" id="UP001162131">
    <property type="component" value="Unassembled WGS sequence"/>
</dbReference>
<dbReference type="InterPro" id="IPR029063">
    <property type="entry name" value="SAM-dependent_MTases_sf"/>
</dbReference>
<comment type="caution">
    <text evidence="2">The sequence shown here is derived from an EMBL/GenBank/DDBJ whole genome shotgun (WGS) entry which is preliminary data.</text>
</comment>
<reference evidence="2" key="1">
    <citation type="submission" date="2021-09" db="EMBL/GenBank/DDBJ databases">
        <authorList>
            <consortium name="AG Swart"/>
            <person name="Singh M."/>
            <person name="Singh A."/>
            <person name="Seah K."/>
            <person name="Emmerich C."/>
        </authorList>
    </citation>
    <scope>NUCLEOTIDE SEQUENCE</scope>
    <source>
        <strain evidence="2">ATCC30299</strain>
    </source>
</reference>
<keyword evidence="1" id="KW-0732">Signal</keyword>
<evidence type="ECO:0000313" key="3">
    <source>
        <dbReference type="Proteomes" id="UP001162131"/>
    </source>
</evidence>
<dbReference type="SUPFAM" id="SSF53335">
    <property type="entry name" value="S-adenosyl-L-methionine-dependent methyltransferases"/>
    <property type="match status" value="1"/>
</dbReference>
<sequence>MTLNKFTLLCLLLELALGNDLEFKLQEIPSPYCKNSCSFSEEYLNLITFTVLARIRPSDKRYKTFLSALKLMIDRNSYRLIETGSYRASDDKFCVRDGCGTLIFSQFAFLTDREFTSIDIDQETVEISREAVSFFGDNTRLIWSDSIEYLSKINETIDFLYLDSFDYDENSPELSQEHHLVEIMETYNKLHKDSIILLDDCNLPYEGKCKLVGEFLVENGWEKVMDEYQRIYLHKDSFL</sequence>
<evidence type="ECO:0008006" key="4">
    <source>
        <dbReference type="Google" id="ProtNLM"/>
    </source>
</evidence>
<evidence type="ECO:0000313" key="2">
    <source>
        <dbReference type="EMBL" id="CAG9312504.1"/>
    </source>
</evidence>
<dbReference type="Gene3D" id="3.40.50.150">
    <property type="entry name" value="Vaccinia Virus protein VP39"/>
    <property type="match status" value="1"/>
</dbReference>
<organism evidence="2 3">
    <name type="scientific">Blepharisma stoltei</name>
    <dbReference type="NCBI Taxonomy" id="1481888"/>
    <lineage>
        <taxon>Eukaryota</taxon>
        <taxon>Sar</taxon>
        <taxon>Alveolata</taxon>
        <taxon>Ciliophora</taxon>
        <taxon>Postciliodesmatophora</taxon>
        <taxon>Heterotrichea</taxon>
        <taxon>Heterotrichida</taxon>
        <taxon>Blepharismidae</taxon>
        <taxon>Blepharisma</taxon>
    </lineage>
</organism>
<proteinExistence type="predicted"/>
<feature type="signal peptide" evidence="1">
    <location>
        <begin position="1"/>
        <end position="18"/>
    </location>
</feature>